<dbReference type="SUPFAM" id="SSF56219">
    <property type="entry name" value="DNase I-like"/>
    <property type="match status" value="1"/>
</dbReference>
<dbReference type="GO" id="GO:0003824">
    <property type="term" value="F:catalytic activity"/>
    <property type="evidence" value="ECO:0007669"/>
    <property type="project" value="InterPro"/>
</dbReference>
<dbReference type="InterPro" id="IPR036691">
    <property type="entry name" value="Endo/exonu/phosph_ase_sf"/>
</dbReference>
<dbReference type="EnsemblPlants" id="QL05p024765:mrna">
    <property type="protein sequence ID" value="QL05p024765:mrna"/>
    <property type="gene ID" value="QL05p024765"/>
</dbReference>
<dbReference type="Proteomes" id="UP000594261">
    <property type="component" value="Chromosome 5"/>
</dbReference>
<reference evidence="3" key="2">
    <citation type="submission" date="2021-01" db="UniProtKB">
        <authorList>
            <consortium name="EnsemblPlants"/>
        </authorList>
    </citation>
    <scope>IDENTIFICATION</scope>
</reference>
<dbReference type="Pfam" id="PF03372">
    <property type="entry name" value="Exo_endo_phos"/>
    <property type="match status" value="1"/>
</dbReference>
<dbReference type="InParanoid" id="A0A7N2LLT1"/>
<dbReference type="Gramene" id="QL05p024765:mrna">
    <property type="protein sequence ID" value="QL05p024765:mrna"/>
    <property type="gene ID" value="QL05p024765"/>
</dbReference>
<evidence type="ECO:0000313" key="4">
    <source>
        <dbReference type="Proteomes" id="UP000594261"/>
    </source>
</evidence>
<reference evidence="3 4" key="1">
    <citation type="journal article" date="2016" name="G3 (Bethesda)">
        <title>First Draft Assembly and Annotation of the Genome of a California Endemic Oak Quercus lobata Nee (Fagaceae).</title>
        <authorList>
            <person name="Sork V.L."/>
            <person name="Fitz-Gibbon S.T."/>
            <person name="Puiu D."/>
            <person name="Crepeau M."/>
            <person name="Gugger P.F."/>
            <person name="Sherman R."/>
            <person name="Stevens K."/>
            <person name="Langley C.H."/>
            <person name="Pellegrini M."/>
            <person name="Salzberg S.L."/>
        </authorList>
    </citation>
    <scope>NUCLEOTIDE SEQUENCE [LARGE SCALE GENOMIC DNA]</scope>
    <source>
        <strain evidence="3 4">cv. SW786</strain>
    </source>
</reference>
<proteinExistence type="predicted"/>
<evidence type="ECO:0000256" key="1">
    <source>
        <dbReference type="SAM" id="MobiDB-lite"/>
    </source>
</evidence>
<protein>
    <recommendedName>
        <fullName evidence="2">Endonuclease/exonuclease/phosphatase domain-containing protein</fullName>
    </recommendedName>
</protein>
<evidence type="ECO:0000259" key="2">
    <source>
        <dbReference type="Pfam" id="PF03372"/>
    </source>
</evidence>
<sequence length="453" mass="52176">MQTTEVREDLPQPSDISNAPNHEVNDYVPNLFPYHTNLQDFGTQIQEIDTELGKFDHQHSELITKTANIPHISAFPEKELEISLNAREATPQDLIPHVTDFNDPPSSECMTLRKWKKLAPDIPMQNDPLSLNTDAKRAAPPSTMSLLVWNCRGFENLRIGKELEVLIRAKDPSVVFLAEIWTDEARRKEIQWNINFENLFFVERNTRGGGLALYWNNSLDLHVESSSKNHIDSIINKGRDEAWRFTGFYGEPATHRRSETRNRLGLLNSSFQLPWLCAGDFNELTRMSEKMGGSNRSQAQMQLFRDVIDGCGFTDLGFVGSHFTWSKHFADGHSIWERLDRGLANHEWFLKFLGTKVHHLHSDSSDHSPLWITPEGLEIPSFAKPFRFEEMWLSDHGCSDIMEAVWCSRDEMADPAVKVTHKIKKMWKRANSVESDPLWECETRADQEKKRTC</sequence>
<feature type="domain" description="Endonuclease/exonuclease/phosphatase" evidence="2">
    <location>
        <begin position="148"/>
        <end position="367"/>
    </location>
</feature>
<keyword evidence="4" id="KW-1185">Reference proteome</keyword>
<feature type="compositionally biased region" description="Basic and acidic residues" evidence="1">
    <location>
        <begin position="1"/>
        <end position="10"/>
    </location>
</feature>
<dbReference type="EMBL" id="LRBV02000005">
    <property type="status" value="NOT_ANNOTATED_CDS"/>
    <property type="molecule type" value="Genomic_DNA"/>
</dbReference>
<dbReference type="InterPro" id="IPR005135">
    <property type="entry name" value="Endo/exonuclease/phosphatase"/>
</dbReference>
<accession>A0A7N2LLT1</accession>
<evidence type="ECO:0000313" key="3">
    <source>
        <dbReference type="EnsemblPlants" id="QL05p024765:mrna"/>
    </source>
</evidence>
<feature type="region of interest" description="Disordered" evidence="1">
    <location>
        <begin position="1"/>
        <end position="24"/>
    </location>
</feature>
<dbReference type="PANTHER" id="PTHR33710">
    <property type="entry name" value="BNAC02G09200D PROTEIN"/>
    <property type="match status" value="1"/>
</dbReference>
<dbReference type="PANTHER" id="PTHR33710:SF71">
    <property type="entry name" value="ENDONUCLEASE_EXONUCLEASE_PHOSPHATASE DOMAIN-CONTAINING PROTEIN"/>
    <property type="match status" value="1"/>
</dbReference>
<dbReference type="Gene3D" id="3.60.10.10">
    <property type="entry name" value="Endonuclease/exonuclease/phosphatase"/>
    <property type="match status" value="1"/>
</dbReference>
<dbReference type="AlphaFoldDB" id="A0A7N2LLT1"/>
<name>A0A7N2LLT1_QUELO</name>
<organism evidence="3 4">
    <name type="scientific">Quercus lobata</name>
    <name type="common">Valley oak</name>
    <dbReference type="NCBI Taxonomy" id="97700"/>
    <lineage>
        <taxon>Eukaryota</taxon>
        <taxon>Viridiplantae</taxon>
        <taxon>Streptophyta</taxon>
        <taxon>Embryophyta</taxon>
        <taxon>Tracheophyta</taxon>
        <taxon>Spermatophyta</taxon>
        <taxon>Magnoliopsida</taxon>
        <taxon>eudicotyledons</taxon>
        <taxon>Gunneridae</taxon>
        <taxon>Pentapetalae</taxon>
        <taxon>rosids</taxon>
        <taxon>fabids</taxon>
        <taxon>Fagales</taxon>
        <taxon>Fagaceae</taxon>
        <taxon>Quercus</taxon>
    </lineage>
</organism>